<dbReference type="EMBL" id="MN739836">
    <property type="protein sequence ID" value="QHT74047.1"/>
    <property type="molecule type" value="Genomic_DNA"/>
</dbReference>
<organism evidence="1">
    <name type="scientific">viral metagenome</name>
    <dbReference type="NCBI Taxonomy" id="1070528"/>
    <lineage>
        <taxon>unclassified sequences</taxon>
        <taxon>metagenomes</taxon>
        <taxon>organismal metagenomes</taxon>
    </lineage>
</organism>
<reference evidence="1" key="1">
    <citation type="journal article" date="2020" name="Nature">
        <title>Giant virus diversity and host interactions through global metagenomics.</title>
        <authorList>
            <person name="Schulz F."/>
            <person name="Roux S."/>
            <person name="Paez-Espino D."/>
            <person name="Jungbluth S."/>
            <person name="Walsh D.A."/>
            <person name="Denef V.J."/>
            <person name="McMahon K.D."/>
            <person name="Konstantinidis K.T."/>
            <person name="Eloe-Fadrosh E.A."/>
            <person name="Kyrpides N.C."/>
            <person name="Woyke T."/>
        </authorList>
    </citation>
    <scope>NUCLEOTIDE SEQUENCE</scope>
    <source>
        <strain evidence="1">GVMAG-M-3300023179-4</strain>
    </source>
</reference>
<proteinExistence type="predicted"/>
<sequence>MFQNLQYILIANYVYIEYNKKKDRNPKNNSKFLWGLLTSNERKNFIKKYVDYN</sequence>
<evidence type="ECO:0000313" key="1">
    <source>
        <dbReference type="EMBL" id="QHT74047.1"/>
    </source>
</evidence>
<name>A0A6C0H0W7_9ZZZZ</name>
<dbReference type="AlphaFoldDB" id="A0A6C0H0W7"/>
<accession>A0A6C0H0W7</accession>
<protein>
    <submittedName>
        <fullName evidence="1">Uncharacterized protein</fullName>
    </submittedName>
</protein>